<dbReference type="EMBL" id="CP031598">
    <property type="protein sequence ID" value="QEW27705.1"/>
    <property type="molecule type" value="Genomic_DNA"/>
</dbReference>
<reference evidence="2 4" key="1">
    <citation type="submission" date="2015-04" db="EMBL/GenBank/DDBJ databases">
        <title>The draft genome sequence of Roseovarius indicus B108T.</title>
        <authorList>
            <person name="Li G."/>
            <person name="Lai Q."/>
            <person name="Shao Z."/>
            <person name="Yan P."/>
        </authorList>
    </citation>
    <scope>NUCLEOTIDE SEQUENCE [LARGE SCALE GENOMIC DNA]</scope>
    <source>
        <strain evidence="2 4">B108</strain>
    </source>
</reference>
<dbReference type="OrthoDB" id="981203at2"/>
<dbReference type="Proteomes" id="UP000325785">
    <property type="component" value="Chromosome"/>
</dbReference>
<dbReference type="STRING" id="540747.SAMN04488031_10873"/>
<dbReference type="InterPro" id="IPR038158">
    <property type="entry name" value="H-NOX_domain_sf"/>
</dbReference>
<evidence type="ECO:0000259" key="1">
    <source>
        <dbReference type="Pfam" id="PF07700"/>
    </source>
</evidence>
<dbReference type="KEGG" id="rid:RIdsm_03523"/>
<reference evidence="3 5" key="2">
    <citation type="submission" date="2018-08" db="EMBL/GenBank/DDBJ databases">
        <title>Genetic Globetrotter - A new plasmid hitch-hiking vast phylogenetic and geographic distances.</title>
        <authorList>
            <person name="Vollmers J."/>
            <person name="Petersen J."/>
        </authorList>
    </citation>
    <scope>NUCLEOTIDE SEQUENCE [LARGE SCALE GENOMIC DNA]</scope>
    <source>
        <strain evidence="3 5">DSM 26383</strain>
    </source>
</reference>
<dbReference type="Gene3D" id="3.90.1520.10">
    <property type="entry name" value="H-NOX domain"/>
    <property type="match status" value="1"/>
</dbReference>
<dbReference type="EMBL" id="LAXI01000009">
    <property type="protein sequence ID" value="KRS17094.1"/>
    <property type="molecule type" value="Genomic_DNA"/>
</dbReference>
<dbReference type="SUPFAM" id="SSF111126">
    <property type="entry name" value="Ligand-binding domain in the NO signalling and Golgi transport"/>
    <property type="match status" value="1"/>
</dbReference>
<sequence>MHGLINQAIERFARDTYGPVFWDRLCRRQNLPVRAFEAMQTYDPVVTEEILDGLAFALGKGRDEVLEDIGTFLVSSPSTAALRRLLRFGGTSFIDFLYSLDDLPARVRLAVPELTLPQMELREHGRRSFSFVVKSDDTRKPWFGHVMVGLLRAMADDYGALVVLEHMGASPGREIIAIMLLEAAYTEGRAFDLGARAP</sequence>
<accession>A0A0T5P7I2</accession>
<gene>
    <name evidence="3" type="ORF">RIdsm_03523</name>
    <name evidence="2" type="ORF">XM52_14715</name>
</gene>
<dbReference type="InterPro" id="IPR011644">
    <property type="entry name" value="Heme_NO-bd"/>
</dbReference>
<proteinExistence type="predicted"/>
<name>A0A0T5P7I2_9RHOB</name>
<dbReference type="RefSeq" id="WP_057816909.1">
    <property type="nucleotide sequence ID" value="NZ_CP031598.1"/>
</dbReference>
<evidence type="ECO:0000313" key="3">
    <source>
        <dbReference type="EMBL" id="QEW27705.1"/>
    </source>
</evidence>
<dbReference type="GO" id="GO:0020037">
    <property type="term" value="F:heme binding"/>
    <property type="evidence" value="ECO:0007669"/>
    <property type="project" value="InterPro"/>
</dbReference>
<dbReference type="PANTHER" id="PTHR45655:SF13">
    <property type="entry name" value="SOLUBLE GUANYLATE CYCLASE GCY-32-RELATED"/>
    <property type="match status" value="1"/>
</dbReference>
<dbReference type="AlphaFoldDB" id="A0A0T5P7I2"/>
<dbReference type="PATRIC" id="fig|540747.5.peg.6026"/>
<dbReference type="PANTHER" id="PTHR45655">
    <property type="entry name" value="GUANYLATE CYCLASE SOLUBLE SUBUNIT BETA-2"/>
    <property type="match status" value="1"/>
</dbReference>
<evidence type="ECO:0000313" key="2">
    <source>
        <dbReference type="EMBL" id="KRS17094.1"/>
    </source>
</evidence>
<evidence type="ECO:0000313" key="5">
    <source>
        <dbReference type="Proteomes" id="UP000325785"/>
    </source>
</evidence>
<dbReference type="Proteomes" id="UP000051401">
    <property type="component" value="Unassembled WGS sequence"/>
</dbReference>
<keyword evidence="4" id="KW-1185">Reference proteome</keyword>
<feature type="domain" description="Heme NO-binding" evidence="1">
    <location>
        <begin position="2"/>
        <end position="165"/>
    </location>
</feature>
<protein>
    <submittedName>
        <fullName evidence="2 3">Heme NO-binding protein</fullName>
    </submittedName>
</protein>
<evidence type="ECO:0000313" key="4">
    <source>
        <dbReference type="Proteomes" id="UP000051401"/>
    </source>
</evidence>
<dbReference type="Pfam" id="PF07700">
    <property type="entry name" value="HNOB"/>
    <property type="match status" value="1"/>
</dbReference>
<dbReference type="InterPro" id="IPR024096">
    <property type="entry name" value="NO_sig/Golgi_transp_ligand-bd"/>
</dbReference>
<organism evidence="2 4">
    <name type="scientific">Roseovarius indicus</name>
    <dbReference type="NCBI Taxonomy" id="540747"/>
    <lineage>
        <taxon>Bacteria</taxon>
        <taxon>Pseudomonadati</taxon>
        <taxon>Pseudomonadota</taxon>
        <taxon>Alphaproteobacteria</taxon>
        <taxon>Rhodobacterales</taxon>
        <taxon>Roseobacteraceae</taxon>
        <taxon>Roseovarius</taxon>
    </lineage>
</organism>